<feature type="repeat" description="TPR" evidence="1">
    <location>
        <begin position="115"/>
        <end position="148"/>
    </location>
</feature>
<keyword evidence="3" id="KW-1185">Reference proteome</keyword>
<evidence type="ECO:0000313" key="3">
    <source>
        <dbReference type="Proteomes" id="UP001597361"/>
    </source>
</evidence>
<organism evidence="2 3">
    <name type="scientific">Belliella marina</name>
    <dbReference type="NCBI Taxonomy" id="1644146"/>
    <lineage>
        <taxon>Bacteria</taxon>
        <taxon>Pseudomonadati</taxon>
        <taxon>Bacteroidota</taxon>
        <taxon>Cytophagia</taxon>
        <taxon>Cytophagales</taxon>
        <taxon>Cyclobacteriaceae</taxon>
        <taxon>Belliella</taxon>
    </lineage>
</organism>
<proteinExistence type="predicted"/>
<evidence type="ECO:0000313" key="2">
    <source>
        <dbReference type="EMBL" id="MFD2037579.1"/>
    </source>
</evidence>
<dbReference type="Gene3D" id="1.25.40.10">
    <property type="entry name" value="Tetratricopeptide repeat domain"/>
    <property type="match status" value="3"/>
</dbReference>
<comment type="caution">
    <text evidence="2">The sequence shown here is derived from an EMBL/GenBank/DDBJ whole genome shotgun (WGS) entry which is preliminary data.</text>
</comment>
<evidence type="ECO:0008006" key="4">
    <source>
        <dbReference type="Google" id="ProtNLM"/>
    </source>
</evidence>
<sequence length="753" mass="86910">MKINSKTMFNNYIALAYKAFEKSDYGAMRHALEDAENHVQEQDASQEVLLSRAWLKWIGKQCKGQELLDSSRIQINRLLTHDALEGDDFLFLINEACEISLELIDQGLQYAPDHVGLTKCLGDYYVQSLDYANAISCFQKALLCIPDDTTTILKLQKCWYIRIQELENLFLEDESKSVFFELLPLYKQTYQPDKISKLITEMESHAWLSDNEVSDLWAICNLQQNRMDQAMKIWGVLEKQKSIKQESALILSKIYLQTGNPKKALDLLGLFAWEFGQNNVKTLDKVMPLDHEAIAKQTFVLNAGILMATVLINTKSIGEADAIIDDMLKTFPNEPRLWLLKAEIQSESQNHEKIFDSFAQSKLNSGSPLQIDEMKALHFFRMGEFQKTVDVMESLKRSSQPSAQGNYILGLAYEELGEKEKAIVPLNSCIGQFTTRVDRLQALHSLLLIYLDKKSFDDAIRILQAMIAYFEDGSENHIKFSLMLAEIYYHNKEATNASKLLISLHKKEPLQRPYLSYLEVLFAHDFGKESGVEMEPVSEKSLIEDPKDAFKHYHNGMVYSSLENNIKASKSFELAADGDVALKSYYRVSMHKAYLESSFDDCIRIYHKLKTAFPMDFEDHYDAIYTFAIFMMEQNEQVIQEYNKLLYTYPKLYSGKDLVKIWSNTLSKAYFKLGQFEKAKRYIGMNLGRLESLDEYFMIMLKDIAANTSEDKKLEYYFLLDILHTWNYKLTDQEKLDYSRIKAELQAAVVSPN</sequence>
<dbReference type="Proteomes" id="UP001597361">
    <property type="component" value="Unassembled WGS sequence"/>
</dbReference>
<dbReference type="EMBL" id="JBHUHR010000050">
    <property type="protein sequence ID" value="MFD2037579.1"/>
    <property type="molecule type" value="Genomic_DNA"/>
</dbReference>
<keyword evidence="1" id="KW-0802">TPR repeat</keyword>
<gene>
    <name evidence="2" type="ORF">ACFSKL_22485</name>
</gene>
<evidence type="ECO:0000256" key="1">
    <source>
        <dbReference type="PROSITE-ProRule" id="PRU00339"/>
    </source>
</evidence>
<dbReference type="InterPro" id="IPR011990">
    <property type="entry name" value="TPR-like_helical_dom_sf"/>
</dbReference>
<accession>A0ABW4VSD9</accession>
<dbReference type="SUPFAM" id="SSF48452">
    <property type="entry name" value="TPR-like"/>
    <property type="match status" value="2"/>
</dbReference>
<dbReference type="RefSeq" id="WP_376889572.1">
    <property type="nucleotide sequence ID" value="NZ_JBHUHR010000050.1"/>
</dbReference>
<protein>
    <recommendedName>
        <fullName evidence="4">Tetratricopeptide repeat protein</fullName>
    </recommendedName>
</protein>
<dbReference type="PANTHER" id="PTHR12558:SF13">
    <property type="entry name" value="CELL DIVISION CYCLE PROTEIN 27 HOMOLOG"/>
    <property type="match status" value="1"/>
</dbReference>
<name>A0ABW4VSD9_9BACT</name>
<reference evidence="3" key="1">
    <citation type="journal article" date="2019" name="Int. J. Syst. Evol. Microbiol.">
        <title>The Global Catalogue of Microorganisms (GCM) 10K type strain sequencing project: providing services to taxonomists for standard genome sequencing and annotation.</title>
        <authorList>
            <consortium name="The Broad Institute Genomics Platform"/>
            <consortium name="The Broad Institute Genome Sequencing Center for Infectious Disease"/>
            <person name="Wu L."/>
            <person name="Ma J."/>
        </authorList>
    </citation>
    <scope>NUCLEOTIDE SEQUENCE [LARGE SCALE GENOMIC DNA]</scope>
    <source>
        <strain evidence="3">CGMCC 1.15180</strain>
    </source>
</reference>
<dbReference type="PANTHER" id="PTHR12558">
    <property type="entry name" value="CELL DIVISION CYCLE 16,23,27"/>
    <property type="match status" value="1"/>
</dbReference>
<dbReference type="PROSITE" id="PS50005">
    <property type="entry name" value="TPR"/>
    <property type="match status" value="1"/>
</dbReference>
<dbReference type="InterPro" id="IPR019734">
    <property type="entry name" value="TPR_rpt"/>
</dbReference>